<name>A0A158FRQ4_CABSO</name>
<sequence>MLQASVVQASVASPLRSSSQPVAQSIARATRKSHTVVAFDITLPGLDSSGPRRILQRALGGDARMQVMATDRRHDCVTLHVEAPSRSLADVIGIVTSRFESATLGRATTYSLRR</sequence>
<dbReference type="EMBL" id="FCOC02000003">
    <property type="protein sequence ID" value="SAL22301.1"/>
    <property type="molecule type" value="Genomic_DNA"/>
</dbReference>
<protein>
    <submittedName>
        <fullName evidence="1">Uncharacterized protein</fullName>
    </submittedName>
</protein>
<accession>A0A158FRQ4</accession>
<gene>
    <name evidence="1" type="ORF">AWB64_01691</name>
</gene>
<evidence type="ECO:0000313" key="1">
    <source>
        <dbReference type="EMBL" id="SAL22301.1"/>
    </source>
</evidence>
<evidence type="ECO:0000313" key="2">
    <source>
        <dbReference type="Proteomes" id="UP000054893"/>
    </source>
</evidence>
<dbReference type="RefSeq" id="WP_060818206.1">
    <property type="nucleotide sequence ID" value="NZ_FCOC02000003.1"/>
</dbReference>
<reference evidence="1 2" key="1">
    <citation type="submission" date="2016-01" db="EMBL/GenBank/DDBJ databases">
        <authorList>
            <person name="Oliw E.H."/>
        </authorList>
    </citation>
    <scope>NUCLEOTIDE SEQUENCE [LARGE SCALE GENOMIC DNA]</scope>
    <source>
        <strain evidence="1">LMG 22029</strain>
    </source>
</reference>
<dbReference type="Proteomes" id="UP000054893">
    <property type="component" value="Unassembled WGS sequence"/>
</dbReference>
<dbReference type="OrthoDB" id="9008424at2"/>
<proteinExistence type="predicted"/>
<organism evidence="1 2">
    <name type="scientific">Caballeronia sordidicola</name>
    <name type="common">Burkholderia sordidicola</name>
    <dbReference type="NCBI Taxonomy" id="196367"/>
    <lineage>
        <taxon>Bacteria</taxon>
        <taxon>Pseudomonadati</taxon>
        <taxon>Pseudomonadota</taxon>
        <taxon>Betaproteobacteria</taxon>
        <taxon>Burkholderiales</taxon>
        <taxon>Burkholderiaceae</taxon>
        <taxon>Caballeronia</taxon>
    </lineage>
</organism>
<dbReference type="AlphaFoldDB" id="A0A158FRQ4"/>